<feature type="non-terminal residue" evidence="1">
    <location>
        <position position="1"/>
    </location>
</feature>
<reference evidence="1" key="1">
    <citation type="journal article" date="2014" name="Front. Microbiol.">
        <title>High frequency of phylogenetically diverse reductive dehalogenase-homologous genes in deep subseafloor sedimentary metagenomes.</title>
        <authorList>
            <person name="Kawai M."/>
            <person name="Futagami T."/>
            <person name="Toyoda A."/>
            <person name="Takaki Y."/>
            <person name="Nishi S."/>
            <person name="Hori S."/>
            <person name="Arai W."/>
            <person name="Tsubouchi T."/>
            <person name="Morono Y."/>
            <person name="Uchiyama I."/>
            <person name="Ito T."/>
            <person name="Fujiyama A."/>
            <person name="Inagaki F."/>
            <person name="Takami H."/>
        </authorList>
    </citation>
    <scope>NUCLEOTIDE SEQUENCE</scope>
    <source>
        <strain evidence="1">Expedition CK06-06</strain>
    </source>
</reference>
<evidence type="ECO:0000313" key="1">
    <source>
        <dbReference type="EMBL" id="GAG93543.1"/>
    </source>
</evidence>
<accession>X1CB43</accession>
<comment type="caution">
    <text evidence="1">The sequence shown here is derived from an EMBL/GenBank/DDBJ whole genome shotgun (WGS) entry which is preliminary data.</text>
</comment>
<sequence>PDKYSIAYELKNIPVFHQYFISWFGPIDYDSELALEMRQDYEREQSNNEKLEQLQRIRSPAPLDPPLQERVRNHLDRIEQGKIISWVHLNREMMSKHRMVDNQSVFNPNLTSMPGWGFPRFHPCNLLGSYNSICN</sequence>
<name>X1CB43_9ZZZZ</name>
<gene>
    <name evidence="1" type="ORF">S01H4_42772</name>
</gene>
<dbReference type="EMBL" id="BART01023523">
    <property type="protein sequence ID" value="GAG93543.1"/>
    <property type="molecule type" value="Genomic_DNA"/>
</dbReference>
<organism evidence="1">
    <name type="scientific">marine sediment metagenome</name>
    <dbReference type="NCBI Taxonomy" id="412755"/>
    <lineage>
        <taxon>unclassified sequences</taxon>
        <taxon>metagenomes</taxon>
        <taxon>ecological metagenomes</taxon>
    </lineage>
</organism>
<dbReference type="AlphaFoldDB" id="X1CB43"/>
<protein>
    <submittedName>
        <fullName evidence="1">Uncharacterized protein</fullName>
    </submittedName>
</protein>
<proteinExistence type="predicted"/>